<sequence precursor="true">MRKLVFAGMLAVMAWPLAGHAQQAETLADIRQEMTVLYVEIQKLKRELSTSGAPGGVAQGGSSLERIDAIEAELQRLTSKTEELEFRINQVVTDGTNRIGDLEFRLCELESDCDIGKLGDTPTLGGVELPSAPAAPAPGPQAPGSEGPQLAVGEQADFDAARAALDAGEYQNAADLFARFAETYPGGPMTAEAHLRRGEALARMGEDTQAARAYLEAFSSDQDGAFAPQALYSLGEKLGELGQTQEACVTLAEVGVRFPQAEAVQQAEQARARIGCQ</sequence>
<comment type="subcellular location">
    <subcellularLocation>
        <location evidence="1">Periplasm</location>
    </subcellularLocation>
</comment>
<dbReference type="OrthoDB" id="9763909at2"/>
<evidence type="ECO:0000313" key="4">
    <source>
        <dbReference type="Proteomes" id="UP000324252"/>
    </source>
</evidence>
<dbReference type="InterPro" id="IPR014162">
    <property type="entry name" value="CpoB_C"/>
</dbReference>
<feature type="coiled-coil region" evidence="1">
    <location>
        <begin position="27"/>
        <end position="87"/>
    </location>
</feature>
<dbReference type="SUPFAM" id="SSF48452">
    <property type="entry name" value="TPR-like"/>
    <property type="match status" value="1"/>
</dbReference>
<dbReference type="EMBL" id="FQZZ01000001">
    <property type="protein sequence ID" value="SHJ52270.1"/>
    <property type="molecule type" value="Genomic_DNA"/>
</dbReference>
<keyword evidence="1" id="KW-0175">Coiled coil</keyword>
<protein>
    <recommendedName>
        <fullName evidence="1">Cell division coordinator CpoB</fullName>
    </recommendedName>
</protein>
<comment type="similarity">
    <text evidence="1">Belongs to the CpoB family.</text>
</comment>
<keyword evidence="1" id="KW-0732">Signal</keyword>
<name>A0A1H0BTP3_9RHOB</name>
<proteinExistence type="inferred from homology"/>
<feature type="region of interest" description="Disordered" evidence="2">
    <location>
        <begin position="124"/>
        <end position="150"/>
    </location>
</feature>
<dbReference type="HAMAP" id="MF_02066">
    <property type="entry name" value="CpoB"/>
    <property type="match status" value="1"/>
</dbReference>
<dbReference type="Gene3D" id="1.25.40.10">
    <property type="entry name" value="Tetratricopeptide repeat domain"/>
    <property type="match status" value="1"/>
</dbReference>
<dbReference type="Proteomes" id="UP000324252">
    <property type="component" value="Unassembled WGS sequence"/>
</dbReference>
<comment type="function">
    <text evidence="1">Mediates coordination of peptidoglycan synthesis and outer membrane constriction during cell division.</text>
</comment>
<evidence type="ECO:0000256" key="1">
    <source>
        <dbReference type="HAMAP-Rule" id="MF_02066"/>
    </source>
</evidence>
<feature type="chain" id="PRO_5015205350" description="Cell division coordinator CpoB" evidence="1">
    <location>
        <begin position="22"/>
        <end position="277"/>
    </location>
</feature>
<dbReference type="InterPro" id="IPR034706">
    <property type="entry name" value="CpoB"/>
</dbReference>
<dbReference type="AlphaFoldDB" id="A0A1H0BTP3"/>
<dbReference type="Pfam" id="PF13174">
    <property type="entry name" value="TPR_6"/>
    <property type="match status" value="2"/>
</dbReference>
<organism evidence="3 4">
    <name type="scientific">Lutimaribacter pacificus</name>
    <dbReference type="NCBI Taxonomy" id="391948"/>
    <lineage>
        <taxon>Bacteria</taxon>
        <taxon>Pseudomonadati</taxon>
        <taxon>Pseudomonadota</taxon>
        <taxon>Alphaproteobacteria</taxon>
        <taxon>Rhodobacterales</taxon>
        <taxon>Roseobacteraceae</taxon>
        <taxon>Lutimaribacter</taxon>
    </lineage>
</organism>
<dbReference type="GO" id="GO:0043093">
    <property type="term" value="P:FtsZ-dependent cytokinesis"/>
    <property type="evidence" value="ECO:0007669"/>
    <property type="project" value="UniProtKB-UniRule"/>
</dbReference>
<dbReference type="NCBIfam" id="TIGR02795">
    <property type="entry name" value="tol_pal_ybgF"/>
    <property type="match status" value="1"/>
</dbReference>
<evidence type="ECO:0000313" key="3">
    <source>
        <dbReference type="EMBL" id="SHJ52270.1"/>
    </source>
</evidence>
<reference evidence="3 4" key="1">
    <citation type="submission" date="2016-11" db="EMBL/GenBank/DDBJ databases">
        <authorList>
            <person name="Varghese N."/>
            <person name="Submissions S."/>
        </authorList>
    </citation>
    <scope>NUCLEOTIDE SEQUENCE [LARGE SCALE GENOMIC DNA]</scope>
    <source>
        <strain evidence="3 4">DSM 29620</strain>
    </source>
</reference>
<dbReference type="GO" id="GO:0030288">
    <property type="term" value="C:outer membrane-bounded periplasmic space"/>
    <property type="evidence" value="ECO:0007669"/>
    <property type="project" value="UniProtKB-UniRule"/>
</dbReference>
<feature type="signal peptide" evidence="1">
    <location>
        <begin position="1"/>
        <end position="21"/>
    </location>
</feature>
<gene>
    <name evidence="1" type="primary">cpoB</name>
    <name evidence="3" type="ORF">SAMN05444142_101528</name>
</gene>
<keyword evidence="1" id="KW-0574">Periplasm</keyword>
<evidence type="ECO:0000256" key="2">
    <source>
        <dbReference type="SAM" id="MobiDB-lite"/>
    </source>
</evidence>
<dbReference type="InterPro" id="IPR019734">
    <property type="entry name" value="TPR_rpt"/>
</dbReference>
<keyword evidence="1" id="KW-0132">Cell division</keyword>
<dbReference type="InterPro" id="IPR011990">
    <property type="entry name" value="TPR-like_helical_dom_sf"/>
</dbReference>
<accession>A0A1H0BTP3</accession>
<keyword evidence="4" id="KW-1185">Reference proteome</keyword>
<keyword evidence="1" id="KW-0131">Cell cycle</keyword>
<dbReference type="RefSeq" id="WP_149786587.1">
    <property type="nucleotide sequence ID" value="NZ_FNIO01000001.1"/>
</dbReference>